<evidence type="ECO:0000259" key="2">
    <source>
        <dbReference type="Pfam" id="PF13473"/>
    </source>
</evidence>
<keyword evidence="4" id="KW-1185">Reference proteome</keyword>
<feature type="domain" description="EfeO-type cupredoxin-like" evidence="2">
    <location>
        <begin position="23"/>
        <end position="139"/>
    </location>
</feature>
<dbReference type="RefSeq" id="WP_370693603.1">
    <property type="nucleotide sequence ID" value="NZ_OX365700.1"/>
</dbReference>
<dbReference type="Gene3D" id="2.60.40.420">
    <property type="entry name" value="Cupredoxins - blue copper proteins"/>
    <property type="match status" value="1"/>
</dbReference>
<feature type="region of interest" description="Disordered" evidence="1">
    <location>
        <begin position="137"/>
        <end position="165"/>
    </location>
</feature>
<protein>
    <recommendedName>
        <fullName evidence="2">EfeO-type cupredoxin-like domain-containing protein</fullName>
    </recommendedName>
</protein>
<name>A0AA86T8J0_9BACT</name>
<sequence>MASSTASILWWLDRSFDHALAPLVLLIACLPIGCDPAVQSVHIAVQDNRFVPDHLILTSEKPINLTLMNEGREVHEFDSQLFTAAMTNILTIEPVERRTQRPWRLNPGDRLSITFSAPPGTYVFYCARKGHPGMSGTLVLKSGVSPRPSSSASGRSEPPPRHARR</sequence>
<dbReference type="KEGG" id="nti:DNFV4_04599"/>
<gene>
    <name evidence="3" type="ORF">DNFV4_04599</name>
</gene>
<dbReference type="AlphaFoldDB" id="A0AA86T8J0"/>
<dbReference type="SUPFAM" id="SSF49503">
    <property type="entry name" value="Cupredoxins"/>
    <property type="match status" value="1"/>
</dbReference>
<dbReference type="Pfam" id="PF13473">
    <property type="entry name" value="Cupredoxin_1"/>
    <property type="match status" value="1"/>
</dbReference>
<dbReference type="InterPro" id="IPR028096">
    <property type="entry name" value="EfeO_Cupredoxin"/>
</dbReference>
<dbReference type="EMBL" id="OX365700">
    <property type="protein sequence ID" value="CAI4034155.1"/>
    <property type="molecule type" value="Genomic_DNA"/>
</dbReference>
<proteinExistence type="predicted"/>
<evidence type="ECO:0000313" key="3">
    <source>
        <dbReference type="EMBL" id="CAI4034155.1"/>
    </source>
</evidence>
<dbReference type="Proteomes" id="UP001179121">
    <property type="component" value="Chromosome"/>
</dbReference>
<evidence type="ECO:0000256" key="1">
    <source>
        <dbReference type="SAM" id="MobiDB-lite"/>
    </source>
</evidence>
<reference evidence="3" key="1">
    <citation type="submission" date="2022-10" db="EMBL/GenBank/DDBJ databases">
        <authorList>
            <person name="Koch H."/>
        </authorList>
    </citation>
    <scope>NUCLEOTIDE SEQUENCE</scope>
    <source>
        <strain evidence="3">DNF</strain>
    </source>
</reference>
<organism evidence="3 4">
    <name type="scientific">Nitrospira tepida</name>
    <dbReference type="NCBI Taxonomy" id="2973512"/>
    <lineage>
        <taxon>Bacteria</taxon>
        <taxon>Pseudomonadati</taxon>
        <taxon>Nitrospirota</taxon>
        <taxon>Nitrospiria</taxon>
        <taxon>Nitrospirales</taxon>
        <taxon>Nitrospiraceae</taxon>
        <taxon>Nitrospira</taxon>
    </lineage>
</organism>
<evidence type="ECO:0000313" key="4">
    <source>
        <dbReference type="Proteomes" id="UP001179121"/>
    </source>
</evidence>
<accession>A0AA86T8J0</accession>
<dbReference type="InterPro" id="IPR008972">
    <property type="entry name" value="Cupredoxin"/>
</dbReference>
<feature type="compositionally biased region" description="Low complexity" evidence="1">
    <location>
        <begin position="142"/>
        <end position="156"/>
    </location>
</feature>